<evidence type="ECO:0000313" key="2">
    <source>
        <dbReference type="EMBL" id="PNR36370.1"/>
    </source>
</evidence>
<dbReference type="Gramene" id="Pp3c17_17300V3.2">
    <property type="protein sequence ID" value="Pp3c17_17300V3.2"/>
    <property type="gene ID" value="Pp3c17_17300"/>
</dbReference>
<dbReference type="Gene3D" id="1.25.40.10">
    <property type="entry name" value="Tetratricopeptide repeat domain"/>
    <property type="match status" value="1"/>
</dbReference>
<gene>
    <name evidence="3" type="primary">LOC112294688</name>
    <name evidence="2" type="ORF">PHYPA_022221</name>
</gene>
<dbReference type="PANTHER" id="PTHR26312:SF132">
    <property type="entry name" value="OS01G0855200 PROTEIN"/>
    <property type="match status" value="1"/>
</dbReference>
<dbReference type="GeneID" id="112294688"/>
<dbReference type="OrthoDB" id="1924189at2759"/>
<dbReference type="HOGENOM" id="CLU_452287_0_0_1"/>
<feature type="compositionally biased region" description="Polar residues" evidence="1">
    <location>
        <begin position="26"/>
        <end position="35"/>
    </location>
</feature>
<protein>
    <submittedName>
        <fullName evidence="2 3">Uncharacterized protein</fullName>
    </submittedName>
</protein>
<name>A9T6F7_PHYPA</name>
<dbReference type="AlphaFoldDB" id="A9T6F7"/>
<proteinExistence type="predicted"/>
<dbReference type="RefSeq" id="XP_024401195.1">
    <property type="nucleotide sequence ID" value="XM_024545427.2"/>
</dbReference>
<reference evidence="2 4" key="2">
    <citation type="journal article" date="2018" name="Plant J.">
        <title>The Physcomitrella patens chromosome-scale assembly reveals moss genome structure and evolution.</title>
        <authorList>
            <person name="Lang D."/>
            <person name="Ullrich K.K."/>
            <person name="Murat F."/>
            <person name="Fuchs J."/>
            <person name="Jenkins J."/>
            <person name="Haas F.B."/>
            <person name="Piednoel M."/>
            <person name="Gundlach H."/>
            <person name="Van Bel M."/>
            <person name="Meyberg R."/>
            <person name="Vives C."/>
            <person name="Morata J."/>
            <person name="Symeonidi A."/>
            <person name="Hiss M."/>
            <person name="Muchero W."/>
            <person name="Kamisugi Y."/>
            <person name="Saleh O."/>
            <person name="Blanc G."/>
            <person name="Decker E.L."/>
            <person name="van Gessel N."/>
            <person name="Grimwood J."/>
            <person name="Hayes R.D."/>
            <person name="Graham S.W."/>
            <person name="Gunter L.E."/>
            <person name="McDaniel S.F."/>
            <person name="Hoernstein S.N.W."/>
            <person name="Larsson A."/>
            <person name="Li F.W."/>
            <person name="Perroud P.F."/>
            <person name="Phillips J."/>
            <person name="Ranjan P."/>
            <person name="Rokshar D.S."/>
            <person name="Rothfels C.J."/>
            <person name="Schneider L."/>
            <person name="Shu S."/>
            <person name="Stevenson D.W."/>
            <person name="Thummler F."/>
            <person name="Tillich M."/>
            <person name="Villarreal Aguilar J.C."/>
            <person name="Widiez T."/>
            <person name="Wong G.K."/>
            <person name="Wymore A."/>
            <person name="Zhang Y."/>
            <person name="Zimmer A.D."/>
            <person name="Quatrano R.S."/>
            <person name="Mayer K.F.X."/>
            <person name="Goodstein D."/>
            <person name="Casacuberta J.M."/>
            <person name="Vandepoele K."/>
            <person name="Reski R."/>
            <person name="Cuming A.C."/>
            <person name="Tuskan G.A."/>
            <person name="Maumus F."/>
            <person name="Salse J."/>
            <person name="Schmutz J."/>
            <person name="Rensing S.A."/>
        </authorList>
    </citation>
    <scope>NUCLEOTIDE SEQUENCE [LARGE SCALE GENOMIC DNA]</scope>
    <source>
        <strain evidence="3 4">cv. Gransden 2004</strain>
    </source>
</reference>
<feature type="region of interest" description="Disordered" evidence="1">
    <location>
        <begin position="398"/>
        <end position="417"/>
    </location>
</feature>
<dbReference type="eggNOG" id="ENOG502QQB3">
    <property type="taxonomic scope" value="Eukaryota"/>
</dbReference>
<dbReference type="InterPro" id="IPR011990">
    <property type="entry name" value="TPR-like_helical_dom_sf"/>
</dbReference>
<dbReference type="SUPFAM" id="SSF48452">
    <property type="entry name" value="TPR-like"/>
    <property type="match status" value="1"/>
</dbReference>
<evidence type="ECO:0000313" key="3">
    <source>
        <dbReference type="EnsemblPlants" id="Pp3c17_17300V3.1"/>
    </source>
</evidence>
<dbReference type="EnsemblPlants" id="Pp3c17_17300V3.2">
    <property type="protein sequence ID" value="Pp3c17_17300V3.2"/>
    <property type="gene ID" value="Pp3c17_17300"/>
</dbReference>
<evidence type="ECO:0000313" key="4">
    <source>
        <dbReference type="Proteomes" id="UP000006727"/>
    </source>
</evidence>
<dbReference type="Proteomes" id="UP000006727">
    <property type="component" value="Chromosome 17"/>
</dbReference>
<dbReference type="PANTHER" id="PTHR26312">
    <property type="entry name" value="TETRATRICOPEPTIDE REPEAT PROTEIN 5"/>
    <property type="match status" value="1"/>
</dbReference>
<reference evidence="2 4" key="1">
    <citation type="journal article" date="2008" name="Science">
        <title>The Physcomitrella genome reveals evolutionary insights into the conquest of land by plants.</title>
        <authorList>
            <person name="Rensing S."/>
            <person name="Lang D."/>
            <person name="Zimmer A."/>
            <person name="Terry A."/>
            <person name="Salamov A."/>
            <person name="Shapiro H."/>
            <person name="Nishiyama T."/>
            <person name="Perroud P.-F."/>
            <person name="Lindquist E."/>
            <person name="Kamisugi Y."/>
            <person name="Tanahashi T."/>
            <person name="Sakakibara K."/>
            <person name="Fujita T."/>
            <person name="Oishi K."/>
            <person name="Shin-I T."/>
            <person name="Kuroki Y."/>
            <person name="Toyoda A."/>
            <person name="Suzuki Y."/>
            <person name="Hashimoto A."/>
            <person name="Yamaguchi K."/>
            <person name="Sugano A."/>
            <person name="Kohara Y."/>
            <person name="Fujiyama A."/>
            <person name="Anterola A."/>
            <person name="Aoki S."/>
            <person name="Ashton N."/>
            <person name="Barbazuk W.B."/>
            <person name="Barker E."/>
            <person name="Bennetzen J."/>
            <person name="Bezanilla M."/>
            <person name="Blankenship R."/>
            <person name="Cho S.H."/>
            <person name="Dutcher S."/>
            <person name="Estelle M."/>
            <person name="Fawcett J.A."/>
            <person name="Gundlach H."/>
            <person name="Hanada K."/>
            <person name="Heyl A."/>
            <person name="Hicks K.A."/>
            <person name="Hugh J."/>
            <person name="Lohr M."/>
            <person name="Mayer K."/>
            <person name="Melkozernov A."/>
            <person name="Murata T."/>
            <person name="Nelson D."/>
            <person name="Pils B."/>
            <person name="Prigge M."/>
            <person name="Reiss B."/>
            <person name="Renner T."/>
            <person name="Rombauts S."/>
            <person name="Rushton P."/>
            <person name="Sanderfoot A."/>
            <person name="Schween G."/>
            <person name="Shiu S.-H."/>
            <person name="Stueber K."/>
            <person name="Theodoulou F.L."/>
            <person name="Tu H."/>
            <person name="Van de Peer Y."/>
            <person name="Verrier P.J."/>
            <person name="Waters E."/>
            <person name="Wood A."/>
            <person name="Yang L."/>
            <person name="Cove D."/>
            <person name="Cuming A."/>
            <person name="Hasebe M."/>
            <person name="Lucas S."/>
            <person name="Mishler D.B."/>
            <person name="Reski R."/>
            <person name="Grigoriev I."/>
            <person name="Quatrano R.S."/>
            <person name="Boore J.L."/>
        </authorList>
    </citation>
    <scope>NUCLEOTIDE SEQUENCE [LARGE SCALE GENOMIC DNA]</scope>
    <source>
        <strain evidence="3 4">cv. Gransden 2004</strain>
    </source>
</reference>
<sequence>MAATLHAPLSLDILPDEGRSMLRRQGSLTPGSNSPKVDWKSSAGLGAGNKGGGQGVTTIRRSLSVGSALSDFLGSSSSRKSLEINSSMKRSGSKGCLESLEASSNFKAISDGDDRWERFEEECNWNFATLENTNRSGGTMHNDTFPSVQLPSQEWHGLGKNKAAPSFPRPGNSSRTELQRTFSMGHTVPSKTPKSPQKSVVVEQAQQSFDSLKDRLDSSLRMQPECSYGSAKSPPVVKLLPAPPTMDVSPRKDVRFSGIVQVVSGLNLSALPRSLKRRKNKEKNMSRPRLCAMSNGFSAMAFIIKSMHRHVLEMQEDHLLNLVTPMHRDMDLSFSLLFQQVFARTPEYMLAVMVLLAEFSVLSLGKHMAFAAAVNMANPEVSLPDGISASSKKRVESGVAEDLSRRQEAALSPKPGNSHIFKVPTECFNGSFPKLSAAEESIMLSMMSETVKQLEADSGWQPVTHVDREVTKMLVAPVQATLSPDNYPCFDRTDLEYQHAISLQPNNVMLLSNYAQFLYVVRHDNNMAEEYFHRAIRADPSDGEVLGRFANFLWLARGDKETAERAFRAAAALDPANPYHAGNYSHFLWHSESNSQSVTPHVTL</sequence>
<feature type="compositionally biased region" description="Gly residues" evidence="1">
    <location>
        <begin position="45"/>
        <end position="54"/>
    </location>
</feature>
<evidence type="ECO:0000256" key="1">
    <source>
        <dbReference type="SAM" id="MobiDB-lite"/>
    </source>
</evidence>
<keyword evidence="4" id="KW-1185">Reference proteome</keyword>
<organism evidence="2">
    <name type="scientific">Physcomitrium patens</name>
    <name type="common">Spreading-leaved earth moss</name>
    <name type="synonym">Physcomitrella patens</name>
    <dbReference type="NCBI Taxonomy" id="3218"/>
    <lineage>
        <taxon>Eukaryota</taxon>
        <taxon>Viridiplantae</taxon>
        <taxon>Streptophyta</taxon>
        <taxon>Embryophyta</taxon>
        <taxon>Bryophyta</taxon>
        <taxon>Bryophytina</taxon>
        <taxon>Bryopsida</taxon>
        <taxon>Funariidae</taxon>
        <taxon>Funariales</taxon>
        <taxon>Funariaceae</taxon>
        <taxon>Physcomitrium</taxon>
    </lineage>
</organism>
<dbReference type="PaxDb" id="3218-PP1S173_49V6.1"/>
<dbReference type="EnsemblPlants" id="Pp3c17_17300V3.1">
    <property type="protein sequence ID" value="Pp3c17_17300V3.1"/>
    <property type="gene ID" value="Pp3c17_17300"/>
</dbReference>
<feature type="region of interest" description="Disordered" evidence="1">
    <location>
        <begin position="16"/>
        <end position="54"/>
    </location>
</feature>
<dbReference type="EMBL" id="ABEU02000017">
    <property type="protein sequence ID" value="PNR36370.1"/>
    <property type="molecule type" value="Genomic_DNA"/>
</dbReference>
<dbReference type="Gramene" id="Pp3c17_17300V3.1">
    <property type="protein sequence ID" value="Pp3c17_17300V3.1"/>
    <property type="gene ID" value="Pp3c17_17300"/>
</dbReference>
<reference evidence="3" key="3">
    <citation type="submission" date="2020-12" db="UniProtKB">
        <authorList>
            <consortium name="EnsemblPlants"/>
        </authorList>
    </citation>
    <scope>IDENTIFICATION</scope>
</reference>
<accession>A9T6F7</accession>